<accession>A0A150GI62</accession>
<protein>
    <submittedName>
        <fullName evidence="2">Uncharacterized protein</fullName>
    </submittedName>
</protein>
<evidence type="ECO:0000313" key="2">
    <source>
        <dbReference type="EMBL" id="KXZ49335.1"/>
    </source>
</evidence>
<name>A0A150GI62_GONPE</name>
<reference evidence="3" key="1">
    <citation type="journal article" date="2016" name="Nat. Commun.">
        <title>The Gonium pectorale genome demonstrates co-option of cell cycle regulation during the evolution of multicellularity.</title>
        <authorList>
            <person name="Hanschen E.R."/>
            <person name="Marriage T.N."/>
            <person name="Ferris P.J."/>
            <person name="Hamaji T."/>
            <person name="Toyoda A."/>
            <person name="Fujiyama A."/>
            <person name="Neme R."/>
            <person name="Noguchi H."/>
            <person name="Minakuchi Y."/>
            <person name="Suzuki M."/>
            <person name="Kawai-Toyooka H."/>
            <person name="Smith D.R."/>
            <person name="Sparks H."/>
            <person name="Anderson J."/>
            <person name="Bakaric R."/>
            <person name="Luria V."/>
            <person name="Karger A."/>
            <person name="Kirschner M.W."/>
            <person name="Durand P.M."/>
            <person name="Michod R.E."/>
            <person name="Nozaki H."/>
            <person name="Olson B.J."/>
        </authorList>
    </citation>
    <scope>NUCLEOTIDE SEQUENCE [LARGE SCALE GENOMIC DNA]</scope>
    <source>
        <strain evidence="3">NIES-2863</strain>
    </source>
</reference>
<feature type="region of interest" description="Disordered" evidence="1">
    <location>
        <begin position="16"/>
        <end position="168"/>
    </location>
</feature>
<organism evidence="2 3">
    <name type="scientific">Gonium pectorale</name>
    <name type="common">Green alga</name>
    <dbReference type="NCBI Taxonomy" id="33097"/>
    <lineage>
        <taxon>Eukaryota</taxon>
        <taxon>Viridiplantae</taxon>
        <taxon>Chlorophyta</taxon>
        <taxon>core chlorophytes</taxon>
        <taxon>Chlorophyceae</taxon>
        <taxon>CS clade</taxon>
        <taxon>Chlamydomonadales</taxon>
        <taxon>Volvocaceae</taxon>
        <taxon>Gonium</taxon>
    </lineage>
</organism>
<proteinExistence type="predicted"/>
<comment type="caution">
    <text evidence="2">The sequence shown here is derived from an EMBL/GenBank/DDBJ whole genome shotgun (WGS) entry which is preliminary data.</text>
</comment>
<dbReference type="OrthoDB" id="537253at2759"/>
<feature type="compositionally biased region" description="Pro residues" evidence="1">
    <location>
        <begin position="130"/>
        <end position="139"/>
    </location>
</feature>
<keyword evidence="3" id="KW-1185">Reference proteome</keyword>
<dbReference type="Proteomes" id="UP000075714">
    <property type="component" value="Unassembled WGS sequence"/>
</dbReference>
<feature type="compositionally biased region" description="Low complexity" evidence="1">
    <location>
        <begin position="68"/>
        <end position="97"/>
    </location>
</feature>
<evidence type="ECO:0000256" key="1">
    <source>
        <dbReference type="SAM" id="MobiDB-lite"/>
    </source>
</evidence>
<feature type="compositionally biased region" description="Pro residues" evidence="1">
    <location>
        <begin position="55"/>
        <end position="67"/>
    </location>
</feature>
<dbReference type="AlphaFoldDB" id="A0A150GI62"/>
<dbReference type="EMBL" id="LSYV01000023">
    <property type="protein sequence ID" value="KXZ49335.1"/>
    <property type="molecule type" value="Genomic_DNA"/>
</dbReference>
<sequence>MQEYNREALARLRSLLSEQLSQSPATEGPYPPRAAGRRRRLGAAKPLYATQCLYEPPPDPSPPPPPSEGAGASPSETAGSGADSSSSAASPDGSPSSTQTAGGDSGAATARRQRQLAQDADGGGGVDAAAPPPSTPPAEPTVDALVPPSAPPQPPTGTCYLNPAALASPDMPDPETPVEVMLLKAAWTAYQCSFENRKGRCGTYRHEPYDCRWQADQGRCAVPSDYLLPRLLTYLHCRDDTTVSPFWDRCYQVGVVLTGGDNDWCGQSDGNLARCYWFPARNDSESDMCGPSPAGGVASRDQYDELVASMRSGTWQREWFGECPTAELVYTIKSACNYTTAEDCEADPSCSLRPDLPVEYGMCRLADGLIWDALFGTESALFNATAAAMAECAAASGGLEECMAAGSLTRGSTGGDVVLDASGKFGDLVDLVFIEEVTPGAAGPGARPPLRLALIAAGAALLAAPWLAAWRPGGLA</sequence>
<gene>
    <name evidence="2" type="ORF">GPECTOR_22g929</name>
</gene>
<evidence type="ECO:0000313" key="3">
    <source>
        <dbReference type="Proteomes" id="UP000075714"/>
    </source>
</evidence>
<feature type="compositionally biased region" description="Low complexity" evidence="1">
    <location>
        <begin position="107"/>
        <end position="120"/>
    </location>
</feature>